<dbReference type="RefSeq" id="WP_209666979.1">
    <property type="nucleotide sequence ID" value="NZ_JAGGMS010000001.1"/>
</dbReference>
<feature type="transmembrane region" description="Helical" evidence="1">
    <location>
        <begin position="476"/>
        <end position="494"/>
    </location>
</feature>
<evidence type="ECO:0000313" key="4">
    <source>
        <dbReference type="Proteomes" id="UP000741013"/>
    </source>
</evidence>
<dbReference type="InterPro" id="IPR027417">
    <property type="entry name" value="P-loop_NTPase"/>
</dbReference>
<feature type="transmembrane region" description="Helical" evidence="1">
    <location>
        <begin position="624"/>
        <end position="647"/>
    </location>
</feature>
<protein>
    <recommendedName>
        <fullName evidence="2">NACHT domain-containing protein</fullName>
    </recommendedName>
</protein>
<feature type="transmembrane region" description="Helical" evidence="1">
    <location>
        <begin position="41"/>
        <end position="57"/>
    </location>
</feature>
<accession>A0ABS4PWU7</accession>
<feature type="domain" description="NACHT" evidence="2">
    <location>
        <begin position="137"/>
        <end position="263"/>
    </location>
</feature>
<keyword evidence="1" id="KW-0472">Membrane</keyword>
<evidence type="ECO:0000313" key="3">
    <source>
        <dbReference type="EMBL" id="MBP2183895.1"/>
    </source>
</evidence>
<feature type="transmembrane region" description="Helical" evidence="1">
    <location>
        <begin position="592"/>
        <end position="612"/>
    </location>
</feature>
<dbReference type="Pfam" id="PF05729">
    <property type="entry name" value="NACHT"/>
    <property type="match status" value="1"/>
</dbReference>
<evidence type="ECO:0000256" key="1">
    <source>
        <dbReference type="SAM" id="Phobius"/>
    </source>
</evidence>
<comment type="caution">
    <text evidence="3">The sequence shown here is derived from an EMBL/GenBank/DDBJ whole genome shotgun (WGS) entry which is preliminary data.</text>
</comment>
<sequence>MTGGGRAALLSGFGAVVCLGVAVVAGLRLVPEAKVGDVDPVSAVIGLLALAAGLWAIRQAARTTRMTPVPVAEMAARLADQVLSREKKVWTQLLGQEKRKIDVDFAFRPAPAHPAQHARAKGRLTEVVAYYQALQPQRLVITGAAGGGKTVLALELLLGLLENRDPEHAVPVRIPATLWDSSDPLDEWLVQHLVTAYRQVLDRRTAQALVNAGLILPVIDGLDEVDAEDTPGHTSRAAHVVRALNAYQHGRHAAPLVLTCRTGHYQALTDAEVWTHDAAHITIDPVDSAKARKFIRSRVDNPARWQTVLSTIDHHPGGPLAVGLSTPWRLSLATTVYEQRNPNSPNNSYTRNPADLIRIAGTSNHAIREHLLTHFITATTAAHTAQPGQQATPYTAEQTHRWLAVLAGYLHHNATTGRTLGGIPLSGSDLVLHQLWPLGGINRVHGTVVAATVLIFFIVTLILPVPDGIGFSPDRILAFAGPGIGISLWAYFVWRKMGAEPALIQTSPFRTRQGRRSLAFWLAFGLAFGLATGLMLGFVLGFAGALTVELTAGLAGGLLLGLMMGFVEVRSPQDHDAAFVTWDPRDIIKREFTTGLTVGLAGGLGGGLAVGFTGGVTGGVTGALAGGLTIWLTGGIAFGGVGIRYLALLLCTRGWFGTPALPWRLGRFLHWCNHAGLVRQAGIGYQFRHRELQDHLAHHPQPAQVNG</sequence>
<feature type="transmembrane region" description="Helical" evidence="1">
    <location>
        <begin position="7"/>
        <end position="29"/>
    </location>
</feature>
<feature type="transmembrane region" description="Helical" evidence="1">
    <location>
        <begin position="444"/>
        <end position="464"/>
    </location>
</feature>
<gene>
    <name evidence="3" type="ORF">JOM49_005421</name>
</gene>
<dbReference type="InterPro" id="IPR007111">
    <property type="entry name" value="NACHT_NTPase"/>
</dbReference>
<evidence type="ECO:0000259" key="2">
    <source>
        <dbReference type="PROSITE" id="PS50837"/>
    </source>
</evidence>
<dbReference type="Proteomes" id="UP000741013">
    <property type="component" value="Unassembled WGS sequence"/>
</dbReference>
<feature type="transmembrane region" description="Helical" evidence="1">
    <location>
        <begin position="518"/>
        <end position="544"/>
    </location>
</feature>
<feature type="transmembrane region" description="Helical" evidence="1">
    <location>
        <begin position="550"/>
        <end position="571"/>
    </location>
</feature>
<name>A0ABS4PWU7_9PSEU</name>
<reference evidence="3 4" key="1">
    <citation type="submission" date="2021-03" db="EMBL/GenBank/DDBJ databases">
        <title>Sequencing the genomes of 1000 actinobacteria strains.</title>
        <authorList>
            <person name="Klenk H.-P."/>
        </authorList>
    </citation>
    <scope>NUCLEOTIDE SEQUENCE [LARGE SCALE GENOMIC DNA]</scope>
    <source>
        <strain evidence="3 4">DSM 45510</strain>
    </source>
</reference>
<dbReference type="EMBL" id="JAGGMS010000001">
    <property type="protein sequence ID" value="MBP2183895.1"/>
    <property type="molecule type" value="Genomic_DNA"/>
</dbReference>
<dbReference type="Gene3D" id="3.40.50.300">
    <property type="entry name" value="P-loop containing nucleotide triphosphate hydrolases"/>
    <property type="match status" value="1"/>
</dbReference>
<keyword evidence="1" id="KW-0812">Transmembrane</keyword>
<keyword evidence="4" id="KW-1185">Reference proteome</keyword>
<dbReference type="PROSITE" id="PS50837">
    <property type="entry name" value="NACHT"/>
    <property type="match status" value="1"/>
</dbReference>
<organism evidence="3 4">
    <name type="scientific">Amycolatopsis magusensis</name>
    <dbReference type="NCBI Taxonomy" id="882444"/>
    <lineage>
        <taxon>Bacteria</taxon>
        <taxon>Bacillati</taxon>
        <taxon>Actinomycetota</taxon>
        <taxon>Actinomycetes</taxon>
        <taxon>Pseudonocardiales</taxon>
        <taxon>Pseudonocardiaceae</taxon>
        <taxon>Amycolatopsis</taxon>
    </lineage>
</organism>
<proteinExistence type="predicted"/>
<keyword evidence="1" id="KW-1133">Transmembrane helix</keyword>